<keyword evidence="5" id="KW-1185">Reference proteome</keyword>
<keyword evidence="2 3" id="KW-0802">TPR repeat</keyword>
<dbReference type="SUPFAM" id="SSF48452">
    <property type="entry name" value="TPR-like"/>
    <property type="match status" value="1"/>
</dbReference>
<dbReference type="Pfam" id="PF13432">
    <property type="entry name" value="TPR_16"/>
    <property type="match status" value="2"/>
</dbReference>
<comment type="caution">
    <text evidence="4">The sequence shown here is derived from an EMBL/GenBank/DDBJ whole genome shotgun (WGS) entry which is preliminary data.</text>
</comment>
<feature type="repeat" description="TPR" evidence="3">
    <location>
        <begin position="76"/>
        <end position="109"/>
    </location>
</feature>
<evidence type="ECO:0000313" key="5">
    <source>
        <dbReference type="Proteomes" id="UP000446658"/>
    </source>
</evidence>
<proteinExistence type="predicted"/>
<evidence type="ECO:0000313" key="4">
    <source>
        <dbReference type="EMBL" id="MTD33027.1"/>
    </source>
</evidence>
<name>A0A844GDM9_9NEIS</name>
<dbReference type="RefSeq" id="WP_230369713.1">
    <property type="nucleotide sequence ID" value="NZ_WLYX01000001.1"/>
</dbReference>
<dbReference type="InterPro" id="IPR019734">
    <property type="entry name" value="TPR_rpt"/>
</dbReference>
<protein>
    <submittedName>
        <fullName evidence="4">Tetratricopeptide repeat protein</fullName>
    </submittedName>
</protein>
<dbReference type="EMBL" id="WLYX01000001">
    <property type="protein sequence ID" value="MTD33027.1"/>
    <property type="molecule type" value="Genomic_DNA"/>
</dbReference>
<dbReference type="InterPro" id="IPR050498">
    <property type="entry name" value="Ycf3"/>
</dbReference>
<evidence type="ECO:0000256" key="1">
    <source>
        <dbReference type="ARBA" id="ARBA00022737"/>
    </source>
</evidence>
<dbReference type="PANTHER" id="PTHR44858:SF1">
    <property type="entry name" value="UDP-N-ACETYLGLUCOSAMINE--PEPTIDE N-ACETYLGLUCOSAMINYLTRANSFERASE SPINDLY-RELATED"/>
    <property type="match status" value="1"/>
</dbReference>
<dbReference type="AlphaFoldDB" id="A0A844GDM9"/>
<organism evidence="4 5">
    <name type="scientific">Paludibacterium denitrificans</name>
    <dbReference type="NCBI Taxonomy" id="2675226"/>
    <lineage>
        <taxon>Bacteria</taxon>
        <taxon>Pseudomonadati</taxon>
        <taxon>Pseudomonadota</taxon>
        <taxon>Betaproteobacteria</taxon>
        <taxon>Neisseriales</taxon>
        <taxon>Chromobacteriaceae</taxon>
        <taxon>Paludibacterium</taxon>
    </lineage>
</organism>
<feature type="repeat" description="TPR" evidence="3">
    <location>
        <begin position="110"/>
        <end position="143"/>
    </location>
</feature>
<gene>
    <name evidence="4" type="ORF">GKE73_06905</name>
</gene>
<dbReference type="PROSITE" id="PS50005">
    <property type="entry name" value="TPR"/>
    <property type="match status" value="4"/>
</dbReference>
<sequence>MALQPASASVLNNRGSAYLMLHQVDDAISDFKQALELEPGYADAYCNLGNAFTELNRFEAARLALQQALALDPSMADAHLALGNALDGLQRFDEAVASFDAAIQLNPRYAAAFCNKGNALRTLARYDEALACYERALKLQPADVAAMRGKANTLVGLQRYPEALAQFDRALALEADQALTRFDKGLLLLLLGDYASGWALYEARKQHEKLARYTCNLRQFDWPEWQGERELAGKTLVLHQEQGPGDTLQMLRYVPLLAELGAKVVLLVSAPLQRMAASVRGPAGWLRVLRTCLRSICIARSCRCRTASRLRWQRCPPVCRIWWCRQMCTRRGLHVCPPRRAPELAWSGPARGSTAMTTTAASTGRRLPDYLPCPPSFIRCRKTIAKTRQCARRLACRIMPSACRISPTPPG</sequence>
<dbReference type="SMART" id="SM00028">
    <property type="entry name" value="TPR"/>
    <property type="match status" value="5"/>
</dbReference>
<accession>A0A844GDM9</accession>
<evidence type="ECO:0000256" key="3">
    <source>
        <dbReference type="PROSITE-ProRule" id="PRU00339"/>
    </source>
</evidence>
<evidence type="ECO:0000256" key="2">
    <source>
        <dbReference type="ARBA" id="ARBA00022803"/>
    </source>
</evidence>
<keyword evidence="1" id="KW-0677">Repeat</keyword>
<dbReference type="PANTHER" id="PTHR44858">
    <property type="entry name" value="TETRATRICOPEPTIDE REPEAT PROTEIN 6"/>
    <property type="match status" value="1"/>
</dbReference>
<feature type="repeat" description="TPR" evidence="3">
    <location>
        <begin position="8"/>
        <end position="41"/>
    </location>
</feature>
<dbReference type="InterPro" id="IPR011990">
    <property type="entry name" value="TPR-like_helical_dom_sf"/>
</dbReference>
<dbReference type="Gene3D" id="1.25.40.10">
    <property type="entry name" value="Tetratricopeptide repeat domain"/>
    <property type="match status" value="3"/>
</dbReference>
<dbReference type="PROSITE" id="PS50293">
    <property type="entry name" value="TPR_REGION"/>
    <property type="match status" value="4"/>
</dbReference>
<reference evidence="4 5" key="1">
    <citation type="submission" date="2019-11" db="EMBL/GenBank/DDBJ databases">
        <title>Draft genome sequence of Paludibacterium sp. dN18-1.</title>
        <authorList>
            <person name="Im W.-T."/>
        </authorList>
    </citation>
    <scope>NUCLEOTIDE SEQUENCE [LARGE SCALE GENOMIC DNA]</scope>
    <source>
        <strain evidence="5">dN 18-1</strain>
    </source>
</reference>
<dbReference type="Proteomes" id="UP000446658">
    <property type="component" value="Unassembled WGS sequence"/>
</dbReference>
<feature type="repeat" description="TPR" evidence="3">
    <location>
        <begin position="42"/>
        <end position="75"/>
    </location>
</feature>
<dbReference type="Pfam" id="PF00515">
    <property type="entry name" value="TPR_1"/>
    <property type="match status" value="2"/>
</dbReference>